<protein>
    <submittedName>
        <fullName evidence="2">Uncharacterized protein</fullName>
    </submittedName>
</protein>
<comment type="caution">
    <text evidence="2">The sequence shown here is derived from an EMBL/GenBank/DDBJ whole genome shotgun (WGS) entry which is preliminary data.</text>
</comment>
<reference evidence="2 3" key="1">
    <citation type="submission" date="2024-06" db="EMBL/GenBank/DDBJ databases">
        <title>A chromosome level genome sequence of Diviner's sage (Salvia divinorum).</title>
        <authorList>
            <person name="Ford S.A."/>
            <person name="Ro D.-K."/>
            <person name="Ness R.W."/>
            <person name="Phillips M.A."/>
        </authorList>
    </citation>
    <scope>NUCLEOTIDE SEQUENCE [LARGE SCALE GENOMIC DNA]</scope>
    <source>
        <strain evidence="2">SAF-2024a</strain>
        <tissue evidence="2">Leaf</tissue>
    </source>
</reference>
<dbReference type="EMBL" id="JBEAFC010000004">
    <property type="protein sequence ID" value="KAL1559545.1"/>
    <property type="molecule type" value="Genomic_DNA"/>
</dbReference>
<dbReference type="AlphaFoldDB" id="A0ABD1HSS0"/>
<feature type="compositionally biased region" description="Polar residues" evidence="1">
    <location>
        <begin position="135"/>
        <end position="145"/>
    </location>
</feature>
<evidence type="ECO:0000256" key="1">
    <source>
        <dbReference type="SAM" id="MobiDB-lite"/>
    </source>
</evidence>
<sequence>MKKRYYFSFPVKAKSRGSCSIIESNSLRKVKIKFCRAKTESEVDLCLRNHTLEPQGTKEKMTCFTYPMYQYILLEGEIAGSCFWSWRNYRGVDLTILPRNLPPILSMIDHANTFYMYTQSGGRWGRVGQPIPLPSSETCRKTSPNYPRPHDIRNSAL</sequence>
<evidence type="ECO:0000313" key="3">
    <source>
        <dbReference type="Proteomes" id="UP001567538"/>
    </source>
</evidence>
<dbReference type="Proteomes" id="UP001567538">
    <property type="component" value="Unassembled WGS sequence"/>
</dbReference>
<proteinExistence type="predicted"/>
<organism evidence="2 3">
    <name type="scientific">Salvia divinorum</name>
    <name type="common">Maria pastora</name>
    <name type="synonym">Diviner's sage</name>
    <dbReference type="NCBI Taxonomy" id="28513"/>
    <lineage>
        <taxon>Eukaryota</taxon>
        <taxon>Viridiplantae</taxon>
        <taxon>Streptophyta</taxon>
        <taxon>Embryophyta</taxon>
        <taxon>Tracheophyta</taxon>
        <taxon>Spermatophyta</taxon>
        <taxon>Magnoliopsida</taxon>
        <taxon>eudicotyledons</taxon>
        <taxon>Gunneridae</taxon>
        <taxon>Pentapetalae</taxon>
        <taxon>asterids</taxon>
        <taxon>lamiids</taxon>
        <taxon>Lamiales</taxon>
        <taxon>Lamiaceae</taxon>
        <taxon>Nepetoideae</taxon>
        <taxon>Mentheae</taxon>
        <taxon>Salviinae</taxon>
        <taxon>Salvia</taxon>
        <taxon>Salvia subgen. Calosphace</taxon>
    </lineage>
</organism>
<feature type="region of interest" description="Disordered" evidence="1">
    <location>
        <begin position="133"/>
        <end position="157"/>
    </location>
</feature>
<keyword evidence="3" id="KW-1185">Reference proteome</keyword>
<name>A0ABD1HSS0_SALDI</name>
<gene>
    <name evidence="2" type="ORF">AAHA92_09879</name>
</gene>
<accession>A0ABD1HSS0</accession>
<evidence type="ECO:0000313" key="2">
    <source>
        <dbReference type="EMBL" id="KAL1559545.1"/>
    </source>
</evidence>
<feature type="compositionally biased region" description="Basic and acidic residues" evidence="1">
    <location>
        <begin position="148"/>
        <end position="157"/>
    </location>
</feature>